<dbReference type="GeneID" id="80876792"/>
<evidence type="ECO:0000256" key="1">
    <source>
        <dbReference type="PROSITE-ProRule" id="PRU00042"/>
    </source>
</evidence>
<keyword evidence="1" id="KW-0862">Zinc</keyword>
<feature type="region of interest" description="Disordered" evidence="2">
    <location>
        <begin position="195"/>
        <end position="217"/>
    </location>
</feature>
<protein>
    <submittedName>
        <fullName evidence="4">DNA-binding transcription factor Deb1/Rdp1</fullName>
    </submittedName>
</protein>
<dbReference type="AlphaFoldDB" id="A0AAF0AWQ0"/>
<feature type="region of interest" description="Disordered" evidence="2">
    <location>
        <begin position="1"/>
        <end position="87"/>
    </location>
</feature>
<dbReference type="PROSITE" id="PS50157">
    <property type="entry name" value="ZINC_FINGER_C2H2_2"/>
    <property type="match status" value="1"/>
</dbReference>
<proteinExistence type="predicted"/>
<evidence type="ECO:0000256" key="2">
    <source>
        <dbReference type="SAM" id="MobiDB-lite"/>
    </source>
</evidence>
<feature type="compositionally biased region" description="Pro residues" evidence="2">
    <location>
        <begin position="72"/>
        <end position="86"/>
    </location>
</feature>
<dbReference type="GO" id="GO:0008270">
    <property type="term" value="F:zinc ion binding"/>
    <property type="evidence" value="ECO:0007669"/>
    <property type="project" value="UniProtKB-KW"/>
</dbReference>
<dbReference type="KEGG" id="som:SOMG_03312"/>
<reference evidence="4 5" key="1">
    <citation type="journal article" date="2023" name="G3 (Bethesda)">
        <title>A high-quality reference genome for the fission yeast Schizosaccharomyces osmophilus.</title>
        <authorList>
            <person name="Jia G.S."/>
            <person name="Zhang W.C."/>
            <person name="Liang Y."/>
            <person name="Liu X.H."/>
            <person name="Rhind N."/>
            <person name="Pidoux A."/>
            <person name="Brysch-Herzberg M."/>
            <person name="Du L.L."/>
        </authorList>
    </citation>
    <scope>NUCLEOTIDE SEQUENCE [LARGE SCALE GENOMIC DNA]</scope>
    <source>
        <strain evidence="4 5">CBS 15793</strain>
    </source>
</reference>
<evidence type="ECO:0000259" key="3">
    <source>
        <dbReference type="PROSITE" id="PS50157"/>
    </source>
</evidence>
<dbReference type="RefSeq" id="XP_056037493.1">
    <property type="nucleotide sequence ID" value="XM_056182103.1"/>
</dbReference>
<dbReference type="InterPro" id="IPR013087">
    <property type="entry name" value="Znf_C2H2_type"/>
</dbReference>
<keyword evidence="5" id="KW-1185">Reference proteome</keyword>
<dbReference type="SMART" id="SM00355">
    <property type="entry name" value="ZnF_C2H2"/>
    <property type="match status" value="2"/>
</dbReference>
<evidence type="ECO:0000313" key="4">
    <source>
        <dbReference type="EMBL" id="WBW73250.1"/>
    </source>
</evidence>
<organism evidence="4 5">
    <name type="scientific">Schizosaccharomyces osmophilus</name>
    <dbReference type="NCBI Taxonomy" id="2545709"/>
    <lineage>
        <taxon>Eukaryota</taxon>
        <taxon>Fungi</taxon>
        <taxon>Dikarya</taxon>
        <taxon>Ascomycota</taxon>
        <taxon>Taphrinomycotina</taxon>
        <taxon>Schizosaccharomycetes</taxon>
        <taxon>Schizosaccharomycetales</taxon>
        <taxon>Schizosaccharomycetaceae</taxon>
        <taxon>Schizosaccharomyces</taxon>
    </lineage>
</organism>
<gene>
    <name evidence="4" type="primary">deb1</name>
    <name evidence="4" type="ORF">SOMG_03312</name>
</gene>
<keyword evidence="1" id="KW-0863">Zinc-finger</keyword>
<feature type="compositionally biased region" description="Basic and acidic residues" evidence="2">
    <location>
        <begin position="8"/>
        <end position="20"/>
    </location>
</feature>
<accession>A0AAF0AWQ0</accession>
<dbReference type="EMBL" id="CP115612">
    <property type="protein sequence ID" value="WBW73250.1"/>
    <property type="molecule type" value="Genomic_DNA"/>
</dbReference>
<keyword evidence="1" id="KW-0479">Metal-binding</keyword>
<feature type="domain" description="C2H2-type" evidence="3">
    <location>
        <begin position="92"/>
        <end position="120"/>
    </location>
</feature>
<evidence type="ECO:0000313" key="5">
    <source>
        <dbReference type="Proteomes" id="UP001212411"/>
    </source>
</evidence>
<sequence>MSIAPRQIMDDSNLKKEDPTHSPTTSSVPVATISTATGQDPISTGSTATNTGPHHGAPPPTTITPASAGATPNPPKHPSTGIPPSPTATTMYRCDKCDMVFAKQSGLTNHKRTYHQPETVVIIGRRRYVWRRNENGRFQCVCGRQNWRRPVNFASHAKQCPSFLAMDPNNIPPEINKVPPHEDLHSLTDSRRRFRRGHTQDSLTPGPHPSQVGDPNASTNAAVAAAAVAAANNLTNGVHTPDVSRNINSSLVDAAESLANVSQQQHNHHPFARQQDYSTHPLARTPNAYSHSMNMFAPNNPNSSLLQNSMPSDVSIASSLVQQPIHPSYDSRFSKGTDALVATALGYGAPPSAATLCPLYRDTPAAIVSEKLRLRLANLRVAYCEDCREFISLSAALDHRRSQHSQSITPDLVHVYSDFLDYQNC</sequence>
<dbReference type="GO" id="GO:0003677">
    <property type="term" value="F:DNA binding"/>
    <property type="evidence" value="ECO:0007669"/>
    <property type="project" value="UniProtKB-KW"/>
</dbReference>
<dbReference type="PROSITE" id="PS00028">
    <property type="entry name" value="ZINC_FINGER_C2H2_1"/>
    <property type="match status" value="1"/>
</dbReference>
<dbReference type="Proteomes" id="UP001212411">
    <property type="component" value="Chromosome 2"/>
</dbReference>
<feature type="compositionally biased region" description="Polar residues" evidence="2">
    <location>
        <begin position="21"/>
        <end position="48"/>
    </location>
</feature>
<keyword evidence="4" id="KW-0238">DNA-binding</keyword>
<dbReference type="Gene3D" id="3.30.160.60">
    <property type="entry name" value="Classic Zinc Finger"/>
    <property type="match status" value="1"/>
</dbReference>
<name>A0AAF0AWQ0_9SCHI</name>